<keyword evidence="2" id="KW-1133">Transmembrane helix</keyword>
<dbReference type="InterPro" id="IPR023393">
    <property type="entry name" value="START-like_dom_sf"/>
</dbReference>
<dbReference type="RefSeq" id="WP_083344257.1">
    <property type="nucleotide sequence ID" value="NZ_LT629690.1"/>
</dbReference>
<gene>
    <name evidence="4" type="ORF">SAMN05444167_1097</name>
</gene>
<dbReference type="OrthoDB" id="9797595at2"/>
<dbReference type="InterPro" id="IPR047137">
    <property type="entry name" value="ORF3"/>
</dbReference>
<dbReference type="Pfam" id="PF03364">
    <property type="entry name" value="Polyketide_cyc"/>
    <property type="match status" value="1"/>
</dbReference>
<comment type="similarity">
    <text evidence="1">Belongs to the ribosome association toxin RatA family.</text>
</comment>
<keyword evidence="5" id="KW-1185">Reference proteome</keyword>
<dbReference type="AlphaFoldDB" id="A0A1G7HKE9"/>
<dbReference type="Proteomes" id="UP000182427">
    <property type="component" value="Chromosome I"/>
</dbReference>
<keyword evidence="2" id="KW-0472">Membrane</keyword>
<dbReference type="Gene3D" id="3.30.530.20">
    <property type="match status" value="1"/>
</dbReference>
<dbReference type="SUPFAM" id="SSF55961">
    <property type="entry name" value="Bet v1-like"/>
    <property type="match status" value="1"/>
</dbReference>
<dbReference type="CDD" id="cd07817">
    <property type="entry name" value="SRPBCC_8"/>
    <property type="match status" value="1"/>
</dbReference>
<evidence type="ECO:0000313" key="5">
    <source>
        <dbReference type="Proteomes" id="UP000182427"/>
    </source>
</evidence>
<evidence type="ECO:0000256" key="2">
    <source>
        <dbReference type="SAM" id="Phobius"/>
    </source>
</evidence>
<evidence type="ECO:0000256" key="1">
    <source>
        <dbReference type="ARBA" id="ARBA00008918"/>
    </source>
</evidence>
<keyword evidence="2" id="KW-0812">Transmembrane</keyword>
<dbReference type="PANTHER" id="PTHR33824:SF7">
    <property type="entry name" value="POLYKETIDE CYCLASE_DEHYDRASE AND LIPID TRANSPORT SUPERFAMILY PROTEIN"/>
    <property type="match status" value="1"/>
</dbReference>
<name>A0A1G7HKE9_9BACT</name>
<dbReference type="InterPro" id="IPR005031">
    <property type="entry name" value="COQ10_START"/>
</dbReference>
<protein>
    <submittedName>
        <fullName evidence="4">Uncharacterized membrane protein</fullName>
    </submittedName>
</protein>
<feature type="domain" description="Coenzyme Q-binding protein COQ10 START" evidence="3">
    <location>
        <begin position="74"/>
        <end position="181"/>
    </location>
</feature>
<dbReference type="PANTHER" id="PTHR33824">
    <property type="entry name" value="POLYKETIDE CYCLASE/DEHYDRASE AND LIPID TRANSPORT SUPERFAMILY PROTEIN"/>
    <property type="match status" value="1"/>
</dbReference>
<proteinExistence type="inferred from homology"/>
<feature type="transmembrane region" description="Helical" evidence="2">
    <location>
        <begin position="17"/>
        <end position="34"/>
    </location>
</feature>
<accession>A0A1G7HKE9</accession>
<dbReference type="EMBL" id="LT629690">
    <property type="protein sequence ID" value="SDF00479.1"/>
    <property type="molecule type" value="Genomic_DNA"/>
</dbReference>
<sequence>MQQSSTSSNNLSSQLPFGPKTLVLGAVALIAYGLTRRSKAGTAIAAAGGLLAYKAAQSPPPQFKTHAIFLVISSPNQAYALWRNFAGLPRFMVHLKSVREVGGDRSEWIALGPGEREIRWNAEITEDTVDKRIAWRSLPNSDIATSGSVEFRPDPQSRGTFVTVNVGYTLPGGSLATGLAAIFGKSPDFVVREDVRRFKQLLETGEVPTTRGQSHGPRGIHGHTEQLLFREKSNLPDPQAASAYSQSA</sequence>
<reference evidence="4 5" key="1">
    <citation type="submission" date="2016-10" db="EMBL/GenBank/DDBJ databases">
        <authorList>
            <person name="de Groot N.N."/>
        </authorList>
    </citation>
    <scope>NUCLEOTIDE SEQUENCE [LARGE SCALE GENOMIC DNA]</scope>
    <source>
        <strain evidence="4 5">GAS232</strain>
    </source>
</reference>
<evidence type="ECO:0000259" key="3">
    <source>
        <dbReference type="Pfam" id="PF03364"/>
    </source>
</evidence>
<organism evidence="4 5">
    <name type="scientific">Terriglobus roseus</name>
    <dbReference type="NCBI Taxonomy" id="392734"/>
    <lineage>
        <taxon>Bacteria</taxon>
        <taxon>Pseudomonadati</taxon>
        <taxon>Acidobacteriota</taxon>
        <taxon>Terriglobia</taxon>
        <taxon>Terriglobales</taxon>
        <taxon>Acidobacteriaceae</taxon>
        <taxon>Terriglobus</taxon>
    </lineage>
</organism>
<evidence type="ECO:0000313" key="4">
    <source>
        <dbReference type="EMBL" id="SDF00479.1"/>
    </source>
</evidence>